<dbReference type="AlphaFoldDB" id="A3ZP16"/>
<dbReference type="Pfam" id="PF13356">
    <property type="entry name" value="Arm-DNA-bind_3"/>
    <property type="match status" value="1"/>
</dbReference>
<comment type="similarity">
    <text evidence="1">Belongs to the 'phage' integrase family.</text>
</comment>
<dbReference type="Proteomes" id="UP000004358">
    <property type="component" value="Unassembled WGS sequence"/>
</dbReference>
<evidence type="ECO:0000256" key="4">
    <source>
        <dbReference type="ARBA" id="ARBA00023172"/>
    </source>
</evidence>
<dbReference type="PANTHER" id="PTHR30629:SF2">
    <property type="entry name" value="PROPHAGE INTEGRASE INTS-RELATED"/>
    <property type="match status" value="1"/>
</dbReference>
<dbReference type="HOGENOM" id="CLU_027562_0_0_0"/>
<dbReference type="EMBL" id="AANZ01000004">
    <property type="protein sequence ID" value="EAQ81490.1"/>
    <property type="molecule type" value="Genomic_DNA"/>
</dbReference>
<dbReference type="GO" id="GO:0003677">
    <property type="term" value="F:DNA binding"/>
    <property type="evidence" value="ECO:0007669"/>
    <property type="project" value="UniProtKB-KW"/>
</dbReference>
<sequence>MTLTDAAVRNAKPREKPYKIFDAGGLFLWVQPSGGKWWRYKYRFAGKEKLLALGSYPDISLADARERHALARKVLASGNDPGEVKKDAKRLALLNSVTTFEALAREWCESRRHKWVTSYGEAMLTRLESHVFPKIGSRPIADITAPELLAVLRIVESTGALDLAQRLLQASGQIFRYAIATGRAERNPAVDLRGALKPPVRKHQAYLKADELPEYLQKLDAYDGSLQTKLALKFLLLTFVRTGELRGAEWKEINLDEAVWRIPAERMKMRSPHIVPLSRQAVDVLRELHPLTGQWRFVFPNQHKPSGCMSENTMLFGLYRMGYHSKATGHGFRSTASTILNEHGFSPDVIERQLAHVERNQVRAAYNHAQYLPERREMMQWWADFIDQMAIR</sequence>
<dbReference type="PROSITE" id="PS51898">
    <property type="entry name" value="TYR_RECOMBINASE"/>
    <property type="match status" value="1"/>
</dbReference>
<dbReference type="InterPro" id="IPR025166">
    <property type="entry name" value="Integrase_DNA_bind_dom"/>
</dbReference>
<dbReference type="CDD" id="cd00801">
    <property type="entry name" value="INT_P4_C"/>
    <property type="match status" value="1"/>
</dbReference>
<dbReference type="InterPro" id="IPR038488">
    <property type="entry name" value="Integrase_DNA-bd_sf"/>
</dbReference>
<reference evidence="6 7" key="1">
    <citation type="submission" date="2006-02" db="EMBL/GenBank/DDBJ databases">
        <authorList>
            <person name="Amann R."/>
            <person name="Ferriera S."/>
            <person name="Johnson J."/>
            <person name="Kravitz S."/>
            <person name="Halpern A."/>
            <person name="Remington K."/>
            <person name="Beeson K."/>
            <person name="Tran B."/>
            <person name="Rogers Y.-H."/>
            <person name="Friedman R."/>
            <person name="Venter J.C."/>
        </authorList>
    </citation>
    <scope>NUCLEOTIDE SEQUENCE [LARGE SCALE GENOMIC DNA]</scope>
    <source>
        <strain evidence="6 7">DSM 3645</strain>
    </source>
</reference>
<proteinExistence type="inferred from homology"/>
<accession>A3ZP16</accession>
<dbReference type="Pfam" id="PF22022">
    <property type="entry name" value="Phage_int_M"/>
    <property type="match status" value="1"/>
</dbReference>
<evidence type="ECO:0000259" key="5">
    <source>
        <dbReference type="PROSITE" id="PS51898"/>
    </source>
</evidence>
<keyword evidence="3" id="KW-0238">DNA-binding</keyword>
<keyword evidence="4" id="KW-0233">DNA recombination</keyword>
<dbReference type="GO" id="GO:0006310">
    <property type="term" value="P:DNA recombination"/>
    <property type="evidence" value="ECO:0007669"/>
    <property type="project" value="UniProtKB-KW"/>
</dbReference>
<keyword evidence="2" id="KW-0229">DNA integration</keyword>
<dbReference type="eggNOG" id="COG0582">
    <property type="taxonomic scope" value="Bacteria"/>
</dbReference>
<dbReference type="SUPFAM" id="SSF56349">
    <property type="entry name" value="DNA breaking-rejoining enzymes"/>
    <property type="match status" value="1"/>
</dbReference>
<evidence type="ECO:0000313" key="7">
    <source>
        <dbReference type="Proteomes" id="UP000004358"/>
    </source>
</evidence>
<dbReference type="Gene3D" id="3.30.160.390">
    <property type="entry name" value="Integrase, DNA-binding domain"/>
    <property type="match status" value="1"/>
</dbReference>
<dbReference type="OrthoDB" id="255290at2"/>
<dbReference type="Gene3D" id="1.10.443.10">
    <property type="entry name" value="Intergrase catalytic core"/>
    <property type="match status" value="1"/>
</dbReference>
<dbReference type="InterPro" id="IPR050808">
    <property type="entry name" value="Phage_Integrase"/>
</dbReference>
<dbReference type="GO" id="GO:0015074">
    <property type="term" value="P:DNA integration"/>
    <property type="evidence" value="ECO:0007669"/>
    <property type="project" value="UniProtKB-KW"/>
</dbReference>
<dbReference type="Gene3D" id="1.10.150.130">
    <property type="match status" value="1"/>
</dbReference>
<dbReference type="InterPro" id="IPR002104">
    <property type="entry name" value="Integrase_catalytic"/>
</dbReference>
<evidence type="ECO:0000256" key="2">
    <source>
        <dbReference type="ARBA" id="ARBA00022908"/>
    </source>
</evidence>
<name>A3ZP16_9BACT</name>
<comment type="caution">
    <text evidence="6">The sequence shown here is derived from an EMBL/GenBank/DDBJ whole genome shotgun (WGS) entry which is preliminary data.</text>
</comment>
<dbReference type="RefSeq" id="WP_002653484.1">
    <property type="nucleotide sequence ID" value="NZ_CH672376.1"/>
</dbReference>
<dbReference type="Pfam" id="PF00589">
    <property type="entry name" value="Phage_integrase"/>
    <property type="match status" value="1"/>
</dbReference>
<dbReference type="STRING" id="314230.DSM3645_27952"/>
<dbReference type="InterPro" id="IPR011010">
    <property type="entry name" value="DNA_brk_join_enz"/>
</dbReference>
<dbReference type="InterPro" id="IPR010998">
    <property type="entry name" value="Integrase_recombinase_N"/>
</dbReference>
<evidence type="ECO:0000256" key="3">
    <source>
        <dbReference type="ARBA" id="ARBA00023125"/>
    </source>
</evidence>
<protein>
    <submittedName>
        <fullName evidence="6">Probable cp4-like integrase protein</fullName>
    </submittedName>
</protein>
<dbReference type="InterPro" id="IPR013762">
    <property type="entry name" value="Integrase-like_cat_sf"/>
</dbReference>
<organism evidence="6 7">
    <name type="scientific">Blastopirellula marina DSM 3645</name>
    <dbReference type="NCBI Taxonomy" id="314230"/>
    <lineage>
        <taxon>Bacteria</taxon>
        <taxon>Pseudomonadati</taxon>
        <taxon>Planctomycetota</taxon>
        <taxon>Planctomycetia</taxon>
        <taxon>Pirellulales</taxon>
        <taxon>Pirellulaceae</taxon>
        <taxon>Blastopirellula</taxon>
    </lineage>
</organism>
<evidence type="ECO:0000313" key="6">
    <source>
        <dbReference type="EMBL" id="EAQ81490.1"/>
    </source>
</evidence>
<gene>
    <name evidence="6" type="ORF">DSM3645_27952</name>
</gene>
<dbReference type="PANTHER" id="PTHR30629">
    <property type="entry name" value="PROPHAGE INTEGRASE"/>
    <property type="match status" value="1"/>
</dbReference>
<feature type="domain" description="Tyr recombinase" evidence="5">
    <location>
        <begin position="202"/>
        <end position="380"/>
    </location>
</feature>
<evidence type="ECO:0000256" key="1">
    <source>
        <dbReference type="ARBA" id="ARBA00008857"/>
    </source>
</evidence>
<dbReference type="InterPro" id="IPR053876">
    <property type="entry name" value="Phage_int_M"/>
</dbReference>